<evidence type="ECO:0000259" key="2">
    <source>
        <dbReference type="Pfam" id="PF01345"/>
    </source>
</evidence>
<dbReference type="Pfam" id="PF01345">
    <property type="entry name" value="DUF11"/>
    <property type="match status" value="3"/>
</dbReference>
<protein>
    <submittedName>
        <fullName evidence="3">DUF11 domain-containing protein</fullName>
    </submittedName>
</protein>
<reference evidence="3 4" key="1">
    <citation type="submission" date="2019-03" db="EMBL/GenBank/DDBJ databases">
        <title>Draft genome of Massilia hortus sp. nov., a novel bacterial species of the Oxalobacteraceae family.</title>
        <authorList>
            <person name="Peta V."/>
            <person name="Raths R."/>
            <person name="Bucking H."/>
        </authorList>
    </citation>
    <scope>NUCLEOTIDE SEQUENCE [LARGE SCALE GENOMIC DNA]</scope>
    <source>
        <strain evidence="3 4">ONC3</strain>
    </source>
</reference>
<evidence type="ECO:0000313" key="4">
    <source>
        <dbReference type="Proteomes" id="UP000297258"/>
    </source>
</evidence>
<sequence length="648" mass="63024">MNRFVKCAVPLAILPALLAACGGSDRQPEEQPAGPPPTMSVKETVDSSAVFVGDRVTWTIEATNRGGSATTGTATLVATVPGNLSAVSVSATGANCGPVVSTVTCTIDAGMKAGATAKVVLSGTTTMISTLTSSVTPSGAAANACASAGDCSSSTTVAARPTPPNVTVAASVDTTSTSIGNTINWTLTATNTGGVTTAPITLTDTLPASGIGAVTVTPTGATCNPVSGNTLTCSIPAGLANNGTASVRISAPVTAAGNLVNTVAPGAGASCASASTCTTTTAVAAVAAPNVTVSSSVSATTGAIGAPITWTITATNSGTGATTAPITLTDTLPATGISVPIVTPTGATCNAVSGNTLTCTIPAGLAANGGTAKVVVSTTASAAGSLVNTVAPGVGASCTSAANCTTTTVISAGGTTPVQIAGSCGVMIDADTLKNVFGGSSGSLVTLTGLGTTSASGPNTSVYLAGLSATGDPATFESWPGTTNGPGNGTMVTASDKQFICASQNGSSSTGASSTVKYTSDLTNPTSGSPTSLVGNIQVSKAQTTAGFLMFNLPSLSNFSFEYFRNGSNGYQLDYSTDGTTWKNIVTTSASRSTCTNSVCTEVNLLTASPSGATSFTPPGAINQPVLLRLSNINISGTMIIQKLMIKP</sequence>
<keyword evidence="1" id="KW-0732">Signal</keyword>
<dbReference type="InterPro" id="IPR047589">
    <property type="entry name" value="DUF11_rpt"/>
</dbReference>
<organism evidence="3 4">
    <name type="scientific">Massilia horti</name>
    <dbReference type="NCBI Taxonomy" id="2562153"/>
    <lineage>
        <taxon>Bacteria</taxon>
        <taxon>Pseudomonadati</taxon>
        <taxon>Pseudomonadota</taxon>
        <taxon>Betaproteobacteria</taxon>
        <taxon>Burkholderiales</taxon>
        <taxon>Oxalobacteraceae</taxon>
        <taxon>Telluria group</taxon>
        <taxon>Massilia</taxon>
    </lineage>
</organism>
<evidence type="ECO:0000313" key="3">
    <source>
        <dbReference type="EMBL" id="TFW31313.1"/>
    </source>
</evidence>
<dbReference type="OrthoDB" id="9773411at2"/>
<comment type="caution">
    <text evidence="3">The sequence shown here is derived from an EMBL/GenBank/DDBJ whole genome shotgun (WGS) entry which is preliminary data.</text>
</comment>
<accession>A0A4Y9T172</accession>
<dbReference type="PROSITE" id="PS51257">
    <property type="entry name" value="PROKAR_LIPOPROTEIN"/>
    <property type="match status" value="1"/>
</dbReference>
<evidence type="ECO:0000256" key="1">
    <source>
        <dbReference type="SAM" id="SignalP"/>
    </source>
</evidence>
<gene>
    <name evidence="3" type="ORF">E4O92_14005</name>
</gene>
<feature type="signal peptide" evidence="1">
    <location>
        <begin position="1"/>
        <end position="19"/>
    </location>
</feature>
<dbReference type="InterPro" id="IPR001434">
    <property type="entry name" value="OmcB-like_DUF11"/>
</dbReference>
<dbReference type="AlphaFoldDB" id="A0A4Y9T172"/>
<feature type="domain" description="DUF11" evidence="2">
    <location>
        <begin position="166"/>
        <end position="264"/>
    </location>
</feature>
<dbReference type="NCBIfam" id="TIGR01451">
    <property type="entry name" value="B_ant_repeat"/>
    <property type="match status" value="2"/>
</dbReference>
<proteinExistence type="predicted"/>
<feature type="domain" description="DUF11" evidence="2">
    <location>
        <begin position="40"/>
        <end position="139"/>
    </location>
</feature>
<dbReference type="Proteomes" id="UP000297258">
    <property type="component" value="Unassembled WGS sequence"/>
</dbReference>
<dbReference type="EMBL" id="SPUM01000094">
    <property type="protein sequence ID" value="TFW31313.1"/>
    <property type="molecule type" value="Genomic_DNA"/>
</dbReference>
<dbReference type="PANTHER" id="PTHR34819:SF3">
    <property type="entry name" value="CELL SURFACE PROTEIN"/>
    <property type="match status" value="1"/>
</dbReference>
<dbReference type="PANTHER" id="PTHR34819">
    <property type="entry name" value="LARGE CYSTEINE-RICH PERIPLASMIC PROTEIN OMCB"/>
    <property type="match status" value="1"/>
</dbReference>
<feature type="chain" id="PRO_5021357270" evidence="1">
    <location>
        <begin position="20"/>
        <end position="648"/>
    </location>
</feature>
<keyword evidence="4" id="KW-1185">Reference proteome</keyword>
<dbReference type="RefSeq" id="WP_135190354.1">
    <property type="nucleotide sequence ID" value="NZ_SPUM01000094.1"/>
</dbReference>
<dbReference type="InterPro" id="IPR051172">
    <property type="entry name" value="Chlamydia_OmcB"/>
</dbReference>
<feature type="domain" description="DUF11" evidence="2">
    <location>
        <begin position="291"/>
        <end position="391"/>
    </location>
</feature>
<name>A0A4Y9T172_9BURK</name>